<evidence type="ECO:0000313" key="2">
    <source>
        <dbReference type="EMBL" id="GFE53537.1"/>
    </source>
</evidence>
<keyword evidence="3" id="KW-1185">Reference proteome</keyword>
<proteinExistence type="predicted"/>
<dbReference type="GO" id="GO:0016020">
    <property type="term" value="C:membrane"/>
    <property type="evidence" value="ECO:0007669"/>
    <property type="project" value="InterPro"/>
</dbReference>
<sequence length="335" mass="38151">MGLHDELEDMTISIGDSGWKRPFGGWSNVRATEPPRTNGASIESFSGANSLKSYLSQIKLGMENGDIDSDGQHQDQISSATTTILSGDFQNKVPSKYDRVKKLESSLYGIQSNVESKRSNILEEIYQKINALETKISESENQERRSYNETSKKIDVIQRSISTAQAKHTSEIKEAISKMEDVYQRYNEQIRAEKELWKKQEKDAISEVMKNIDTIRTELEEMKKSKTHVATYLKKYIDVELPQLKTRISAASEEIASMEKTITENTNDDLVMLASFIKQESSQLHEIKRTVLMEVARNAESAKAQIAKESEERKDMQQRIVDLMEETLKRLGSPL</sequence>
<dbReference type="InterPro" id="IPR010989">
    <property type="entry name" value="SNARE"/>
</dbReference>
<comment type="caution">
    <text evidence="2">The sequence shown here is derived from an EMBL/GenBank/DDBJ whole genome shotgun (WGS) entry which is preliminary data.</text>
</comment>
<dbReference type="EMBL" id="BLIY01000006">
    <property type="protein sequence ID" value="GFE53537.1"/>
    <property type="molecule type" value="Genomic_DNA"/>
</dbReference>
<evidence type="ECO:0008006" key="4">
    <source>
        <dbReference type="Google" id="ProtNLM"/>
    </source>
</evidence>
<feature type="coiled-coil region" evidence="1">
    <location>
        <begin position="292"/>
        <end position="326"/>
    </location>
</feature>
<name>A0A9W5TBR0_BABOV</name>
<reference evidence="2" key="1">
    <citation type="submission" date="2019-12" db="EMBL/GenBank/DDBJ databases">
        <title>Genome sequence of Babesia ovis.</title>
        <authorList>
            <person name="Yamagishi J."/>
            <person name="Sevinc F."/>
            <person name="Xuan X."/>
        </authorList>
    </citation>
    <scope>NUCLEOTIDE SEQUENCE</scope>
    <source>
        <strain evidence="2">Selcuk</strain>
    </source>
</reference>
<dbReference type="GO" id="GO:0016192">
    <property type="term" value="P:vesicle-mediated transport"/>
    <property type="evidence" value="ECO:0007669"/>
    <property type="project" value="InterPro"/>
</dbReference>
<accession>A0A9W5TBR0</accession>
<evidence type="ECO:0000256" key="1">
    <source>
        <dbReference type="SAM" id="Coils"/>
    </source>
</evidence>
<dbReference type="InterPro" id="IPR038835">
    <property type="entry name" value="Giardin_beta-like"/>
</dbReference>
<dbReference type="PANTHER" id="PTHR37027">
    <property type="entry name" value="KDE4"/>
    <property type="match status" value="1"/>
</dbReference>
<organism evidence="2 3">
    <name type="scientific">Babesia ovis</name>
    <dbReference type="NCBI Taxonomy" id="5869"/>
    <lineage>
        <taxon>Eukaryota</taxon>
        <taxon>Sar</taxon>
        <taxon>Alveolata</taxon>
        <taxon>Apicomplexa</taxon>
        <taxon>Aconoidasida</taxon>
        <taxon>Piroplasmida</taxon>
        <taxon>Babesiidae</taxon>
        <taxon>Babesia</taxon>
    </lineage>
</organism>
<dbReference type="AlphaFoldDB" id="A0A9W5TBR0"/>
<feature type="coiled-coil region" evidence="1">
    <location>
        <begin position="176"/>
        <end position="261"/>
    </location>
</feature>
<keyword evidence="1" id="KW-0175">Coiled coil</keyword>
<dbReference type="OrthoDB" id="298686at2759"/>
<feature type="coiled-coil region" evidence="1">
    <location>
        <begin position="122"/>
        <end position="149"/>
    </location>
</feature>
<evidence type="ECO:0000313" key="3">
    <source>
        <dbReference type="Proteomes" id="UP001057455"/>
    </source>
</evidence>
<dbReference type="PANTHER" id="PTHR37027:SF2">
    <property type="entry name" value="CHROMOSOME UNDETERMINED SCAFFOLD_148, WHOLE GENOME SHOTGUN SEQUENCE"/>
    <property type="match status" value="1"/>
</dbReference>
<dbReference type="SUPFAM" id="SSF47661">
    <property type="entry name" value="t-snare proteins"/>
    <property type="match status" value="1"/>
</dbReference>
<protein>
    <recommendedName>
        <fullName evidence="4">SF-assemblin</fullName>
    </recommendedName>
</protein>
<dbReference type="Proteomes" id="UP001057455">
    <property type="component" value="Unassembled WGS sequence"/>
</dbReference>
<gene>
    <name evidence="2" type="ORF">BaOVIS_009410</name>
</gene>